<organism evidence="8 9">
    <name type="scientific">Neisseria dentiae</name>
    <dbReference type="NCBI Taxonomy" id="194197"/>
    <lineage>
        <taxon>Bacteria</taxon>
        <taxon>Pseudomonadati</taxon>
        <taxon>Pseudomonadota</taxon>
        <taxon>Betaproteobacteria</taxon>
        <taxon>Neisseriales</taxon>
        <taxon>Neisseriaceae</taxon>
        <taxon>Neisseria</taxon>
    </lineage>
</organism>
<dbReference type="GeneID" id="94580872"/>
<keyword evidence="9" id="KW-1185">Reference proteome</keyword>
<comment type="caution">
    <text evidence="8">The sequence shown here is derived from an EMBL/GenBank/DDBJ whole genome shotgun (WGS) entry which is preliminary data.</text>
</comment>
<dbReference type="PANTHER" id="PTHR20858">
    <property type="entry name" value="PHOSPHOMETHYLPYRIMIDINE KINASE"/>
    <property type="match status" value="1"/>
</dbReference>
<dbReference type="OrthoDB" id="9810880at2"/>
<dbReference type="NCBIfam" id="TIGR00097">
    <property type="entry name" value="HMP-P_kinase"/>
    <property type="match status" value="1"/>
</dbReference>
<dbReference type="STRING" id="194197.BWD09_06450"/>
<dbReference type="CDD" id="cd01169">
    <property type="entry name" value="HMPP_kinase"/>
    <property type="match status" value="1"/>
</dbReference>
<dbReference type="GO" id="GO:0008972">
    <property type="term" value="F:phosphomethylpyrimidine kinase activity"/>
    <property type="evidence" value="ECO:0007669"/>
    <property type="project" value="InterPro"/>
</dbReference>
<keyword evidence="4" id="KW-0547">Nucleotide-binding</keyword>
<dbReference type="GO" id="GO:0008902">
    <property type="term" value="F:hydroxymethylpyrimidine kinase activity"/>
    <property type="evidence" value="ECO:0007669"/>
    <property type="project" value="UniProtKB-EC"/>
</dbReference>
<comment type="pathway">
    <text evidence="1">Cofactor biosynthesis; thiamine diphosphate biosynthesis.</text>
</comment>
<evidence type="ECO:0000313" key="8">
    <source>
        <dbReference type="EMBL" id="OSI16862.1"/>
    </source>
</evidence>
<dbReference type="AlphaFoldDB" id="A0A1X3DAT9"/>
<feature type="domain" description="Pyridoxamine kinase/Phosphomethylpyrimidine kinase" evidence="7">
    <location>
        <begin position="16"/>
        <end position="264"/>
    </location>
</feature>
<dbReference type="GO" id="GO:0009228">
    <property type="term" value="P:thiamine biosynthetic process"/>
    <property type="evidence" value="ECO:0007669"/>
    <property type="project" value="InterPro"/>
</dbReference>
<dbReference type="FunFam" id="3.40.1190.20:FF:000003">
    <property type="entry name" value="Phosphomethylpyrimidine kinase ThiD"/>
    <property type="match status" value="1"/>
</dbReference>
<protein>
    <recommendedName>
        <fullName evidence="2">hydroxymethylpyrimidine kinase</fullName>
        <ecNumber evidence="2">2.7.1.49</ecNumber>
    </recommendedName>
</protein>
<dbReference type="SUPFAM" id="SSF53613">
    <property type="entry name" value="Ribokinase-like"/>
    <property type="match status" value="1"/>
</dbReference>
<sequence length="273" mass="28638">MPSKPFTRALTIAGSDSGGGAGIQADLKTFAALGAYGTSVITAVTAQNTQGVQAVHPVPADIVAAQCQSVFSDIRIDAVKIGMLPDTATISAVAAALRKYNNAFVVLDPVLAASSGEKLAQEDTVEALCNELLPLADLVTPNISELAALTGNSPAGNEDEMLAQGRQLMEKGAVAVLLKGGHWEHSKEARDWLLVADHQPQCFRNGRIDTRNTHGTGCTLAAAIAALRPQRGNLSTAVSAAKTYLHGAIEAGLGWRIGKGRGPLAHFWRHYRD</sequence>
<evidence type="ECO:0000256" key="3">
    <source>
        <dbReference type="ARBA" id="ARBA00022679"/>
    </source>
</evidence>
<name>A0A1X3DAT9_9NEIS</name>
<accession>A0A1X3DAT9</accession>
<dbReference type="InterPro" id="IPR004399">
    <property type="entry name" value="HMP/HMP-P_kinase_dom"/>
</dbReference>
<dbReference type="GO" id="GO:0009229">
    <property type="term" value="P:thiamine diphosphate biosynthetic process"/>
    <property type="evidence" value="ECO:0007669"/>
    <property type="project" value="UniProtKB-UniPathway"/>
</dbReference>
<dbReference type="GO" id="GO:0005829">
    <property type="term" value="C:cytosol"/>
    <property type="evidence" value="ECO:0007669"/>
    <property type="project" value="TreeGrafter"/>
</dbReference>
<keyword evidence="3" id="KW-0808">Transferase</keyword>
<dbReference type="InterPro" id="IPR029056">
    <property type="entry name" value="Ribokinase-like"/>
</dbReference>
<dbReference type="PANTHER" id="PTHR20858:SF17">
    <property type="entry name" value="HYDROXYMETHYLPYRIMIDINE_PHOSPHOMETHYLPYRIMIDINE KINASE THI20-RELATED"/>
    <property type="match status" value="1"/>
</dbReference>
<dbReference type="GO" id="GO:0005524">
    <property type="term" value="F:ATP binding"/>
    <property type="evidence" value="ECO:0007669"/>
    <property type="project" value="UniProtKB-KW"/>
</dbReference>
<gene>
    <name evidence="8" type="ORF">BWD09_06450</name>
</gene>
<evidence type="ECO:0000256" key="4">
    <source>
        <dbReference type="ARBA" id="ARBA00022741"/>
    </source>
</evidence>
<evidence type="ECO:0000313" key="9">
    <source>
        <dbReference type="Proteomes" id="UP000193118"/>
    </source>
</evidence>
<keyword evidence="5 8" id="KW-0418">Kinase</keyword>
<dbReference type="InterPro" id="IPR013749">
    <property type="entry name" value="PM/HMP-P_kinase-1"/>
</dbReference>
<reference evidence="9" key="1">
    <citation type="submission" date="2017-01" db="EMBL/GenBank/DDBJ databases">
        <authorList>
            <person name="Wolfgang W.J."/>
            <person name="Cole J."/>
            <person name="Wroblewski D."/>
            <person name="Mcginnis J."/>
            <person name="Musser K.A."/>
        </authorList>
    </citation>
    <scope>NUCLEOTIDE SEQUENCE [LARGE SCALE GENOMIC DNA]</scope>
    <source>
        <strain evidence="9">DSM 19151</strain>
    </source>
</reference>
<keyword evidence="6" id="KW-0067">ATP-binding</keyword>
<evidence type="ECO:0000259" key="7">
    <source>
        <dbReference type="Pfam" id="PF08543"/>
    </source>
</evidence>
<dbReference type="UniPathway" id="UPA00060">
    <property type="reaction ID" value="UER00138"/>
</dbReference>
<evidence type="ECO:0000256" key="5">
    <source>
        <dbReference type="ARBA" id="ARBA00022777"/>
    </source>
</evidence>
<dbReference type="RefSeq" id="WP_085365888.1">
    <property type="nucleotide sequence ID" value="NZ_CAUJPZ010000029.1"/>
</dbReference>
<evidence type="ECO:0000256" key="6">
    <source>
        <dbReference type="ARBA" id="ARBA00022840"/>
    </source>
</evidence>
<dbReference type="Gene3D" id="3.40.1190.20">
    <property type="match status" value="1"/>
</dbReference>
<dbReference type="Proteomes" id="UP000193118">
    <property type="component" value="Unassembled WGS sequence"/>
</dbReference>
<evidence type="ECO:0000256" key="2">
    <source>
        <dbReference type="ARBA" id="ARBA00012135"/>
    </source>
</evidence>
<proteinExistence type="predicted"/>
<dbReference type="EMBL" id="MTBO01000013">
    <property type="protein sequence ID" value="OSI16862.1"/>
    <property type="molecule type" value="Genomic_DNA"/>
</dbReference>
<dbReference type="Pfam" id="PF08543">
    <property type="entry name" value="Phos_pyr_kin"/>
    <property type="match status" value="1"/>
</dbReference>
<evidence type="ECO:0000256" key="1">
    <source>
        <dbReference type="ARBA" id="ARBA00004948"/>
    </source>
</evidence>
<dbReference type="EC" id="2.7.1.49" evidence="2"/>